<dbReference type="PANTHER" id="PTHR21716">
    <property type="entry name" value="TRANSMEMBRANE PROTEIN"/>
    <property type="match status" value="1"/>
</dbReference>
<dbReference type="EMBL" id="CP022278">
    <property type="protein sequence ID" value="ASK26355.1"/>
    <property type="molecule type" value="Genomic_DNA"/>
</dbReference>
<dbReference type="AlphaFoldDB" id="A0A220RZF0"/>
<evidence type="ECO:0000256" key="3">
    <source>
        <dbReference type="ARBA" id="ARBA00022692"/>
    </source>
</evidence>
<evidence type="ECO:0000256" key="5">
    <source>
        <dbReference type="ARBA" id="ARBA00023136"/>
    </source>
</evidence>
<comment type="subcellular location">
    <subcellularLocation>
        <location evidence="1">Membrane</location>
        <topology evidence="1">Multi-pass membrane protein</topology>
    </subcellularLocation>
</comment>
<evidence type="ECO:0000256" key="4">
    <source>
        <dbReference type="ARBA" id="ARBA00022989"/>
    </source>
</evidence>
<keyword evidence="7" id="KW-1185">Reference proteome</keyword>
<dbReference type="PANTHER" id="PTHR21716:SF64">
    <property type="entry name" value="AI-2 TRANSPORT PROTEIN TQSA"/>
    <property type="match status" value="1"/>
</dbReference>
<dbReference type="GO" id="GO:0016020">
    <property type="term" value="C:membrane"/>
    <property type="evidence" value="ECO:0007669"/>
    <property type="project" value="UniProtKB-SubCell"/>
</dbReference>
<organism evidence="6 7">
    <name type="scientific">Neisseria chenwenguii</name>
    <dbReference type="NCBI Taxonomy" id="1853278"/>
    <lineage>
        <taxon>Bacteria</taxon>
        <taxon>Pseudomonadati</taxon>
        <taxon>Pseudomonadota</taxon>
        <taxon>Betaproteobacteria</taxon>
        <taxon>Neisseriales</taxon>
        <taxon>Neisseriaceae</taxon>
        <taxon>Neisseria</taxon>
    </lineage>
</organism>
<protein>
    <submittedName>
        <fullName evidence="6">AI-2E family transporter</fullName>
    </submittedName>
</protein>
<reference evidence="6 7" key="1">
    <citation type="submission" date="2017-06" db="EMBL/GenBank/DDBJ databases">
        <title>Neisseria chenwenguii sp. nov., isolated from the intestinal contents of Tibetan Plateau Pika in Yushu, Qinghai Province, China.</title>
        <authorList>
            <person name="Zhang G."/>
        </authorList>
    </citation>
    <scope>NUCLEOTIDE SEQUENCE [LARGE SCALE GENOMIC DNA]</scope>
    <source>
        <strain evidence="6 7">10023</strain>
    </source>
</reference>
<dbReference type="OrthoDB" id="5792512at2"/>
<dbReference type="KEGG" id="nei:BG910_00085"/>
<proteinExistence type="inferred from homology"/>
<name>A0A220RZF0_9NEIS</name>
<keyword evidence="5" id="KW-0472">Membrane</keyword>
<sequence>MYQKKTRGAKPWIIMACVAAAFLWLLYALGNTLTPFVVAAVLAYVLNPLVEALQRKRIKRGAASMMVMVFALALLLALLLIIVPMLVSQFNNFIERLPQIVNFVQNRLLPWLDGMAGSYIRLDSASIVAWLQSHTGELSNTLKTALPTIMRQSSGVLAGVSNLLLLPFLLYYFLLDWKRWSKGISSLVPRRFIDAYTRISGNMDKVLGEFLRGQLMVMLIMGLVYGIGLALVGLDSGFAIGMIAGILVFVPYLGAFTGLLLATVAALLQFSSWQGLLMVWAVFAVGQFLESFIITPKIVGDRIGLSPFWVIFSLMAFGQLMGFAGMLAGLPLAAVTLVLLREGAAAYFGSRFYRHK</sequence>
<dbReference type="Proteomes" id="UP000198238">
    <property type="component" value="Chromosome"/>
</dbReference>
<dbReference type="GO" id="GO:0055085">
    <property type="term" value="P:transmembrane transport"/>
    <property type="evidence" value="ECO:0007669"/>
    <property type="project" value="TreeGrafter"/>
</dbReference>
<dbReference type="RefSeq" id="WP_089035078.1">
    <property type="nucleotide sequence ID" value="NZ_CP022278.1"/>
</dbReference>
<accession>A0A220RZF0</accession>
<dbReference type="InterPro" id="IPR002549">
    <property type="entry name" value="AI-2E-like"/>
</dbReference>
<dbReference type="Pfam" id="PF01594">
    <property type="entry name" value="AI-2E_transport"/>
    <property type="match status" value="1"/>
</dbReference>
<evidence type="ECO:0000256" key="2">
    <source>
        <dbReference type="ARBA" id="ARBA00009773"/>
    </source>
</evidence>
<gene>
    <name evidence="6" type="ORF">BG910_00085</name>
</gene>
<evidence type="ECO:0000313" key="6">
    <source>
        <dbReference type="EMBL" id="ASK26355.1"/>
    </source>
</evidence>
<comment type="similarity">
    <text evidence="2">Belongs to the autoinducer-2 exporter (AI-2E) (TC 2.A.86) family.</text>
</comment>
<keyword evidence="3" id="KW-0812">Transmembrane</keyword>
<evidence type="ECO:0000313" key="7">
    <source>
        <dbReference type="Proteomes" id="UP000198238"/>
    </source>
</evidence>
<evidence type="ECO:0000256" key="1">
    <source>
        <dbReference type="ARBA" id="ARBA00004141"/>
    </source>
</evidence>
<keyword evidence="4" id="KW-1133">Transmembrane helix</keyword>